<evidence type="ECO:0000259" key="3">
    <source>
        <dbReference type="Pfam" id="PF13568"/>
    </source>
</evidence>
<dbReference type="STRING" id="1703345.A3860_28405"/>
<dbReference type="Gene3D" id="2.40.160.20">
    <property type="match status" value="1"/>
</dbReference>
<keyword evidence="5" id="KW-1185">Reference proteome</keyword>
<evidence type="ECO:0000256" key="2">
    <source>
        <dbReference type="SAM" id="Phobius"/>
    </source>
</evidence>
<dbReference type="Pfam" id="PF13568">
    <property type="entry name" value="OMP_b-brl_2"/>
    <property type="match status" value="1"/>
</dbReference>
<comment type="caution">
    <text evidence="4">The sequence shown here is derived from an EMBL/GenBank/DDBJ whole genome shotgun (WGS) entry which is preliminary data.</text>
</comment>
<feature type="compositionally biased region" description="Low complexity" evidence="1">
    <location>
        <begin position="117"/>
        <end position="130"/>
    </location>
</feature>
<organism evidence="4 5">
    <name type="scientific">Niastella vici</name>
    <dbReference type="NCBI Taxonomy" id="1703345"/>
    <lineage>
        <taxon>Bacteria</taxon>
        <taxon>Pseudomonadati</taxon>
        <taxon>Bacteroidota</taxon>
        <taxon>Chitinophagia</taxon>
        <taxon>Chitinophagales</taxon>
        <taxon>Chitinophagaceae</taxon>
        <taxon>Niastella</taxon>
    </lineage>
</organism>
<feature type="compositionally biased region" description="Low complexity" evidence="1">
    <location>
        <begin position="239"/>
        <end position="249"/>
    </location>
</feature>
<feature type="compositionally biased region" description="Low complexity" evidence="1">
    <location>
        <begin position="279"/>
        <end position="293"/>
    </location>
</feature>
<feature type="compositionally biased region" description="Basic and acidic residues" evidence="1">
    <location>
        <begin position="309"/>
        <end position="323"/>
    </location>
</feature>
<feature type="region of interest" description="Disordered" evidence="1">
    <location>
        <begin position="108"/>
        <end position="163"/>
    </location>
</feature>
<evidence type="ECO:0000313" key="4">
    <source>
        <dbReference type="EMBL" id="OQP62291.1"/>
    </source>
</evidence>
<feature type="transmembrane region" description="Helical" evidence="2">
    <location>
        <begin position="49"/>
        <end position="70"/>
    </location>
</feature>
<gene>
    <name evidence="4" type="ORF">A3860_28405</name>
</gene>
<evidence type="ECO:0000313" key="5">
    <source>
        <dbReference type="Proteomes" id="UP000192796"/>
    </source>
</evidence>
<dbReference type="AlphaFoldDB" id="A0A1V9FVD7"/>
<feature type="compositionally biased region" description="Polar residues" evidence="1">
    <location>
        <begin position="252"/>
        <end position="275"/>
    </location>
</feature>
<name>A0A1V9FVD7_9BACT</name>
<dbReference type="OrthoDB" id="1523584at2"/>
<keyword evidence="2" id="KW-1133">Transmembrane helix</keyword>
<accession>A0A1V9FVD7</accession>
<evidence type="ECO:0000256" key="1">
    <source>
        <dbReference type="SAM" id="MobiDB-lite"/>
    </source>
</evidence>
<feature type="region of interest" description="Disordered" evidence="1">
    <location>
        <begin position="177"/>
        <end position="203"/>
    </location>
</feature>
<dbReference type="SUPFAM" id="SSF56925">
    <property type="entry name" value="OMPA-like"/>
    <property type="match status" value="1"/>
</dbReference>
<protein>
    <recommendedName>
        <fullName evidence="3">Outer membrane protein beta-barrel domain-containing protein</fullName>
    </recommendedName>
</protein>
<dbReference type="Proteomes" id="UP000192796">
    <property type="component" value="Unassembled WGS sequence"/>
</dbReference>
<reference evidence="4 5" key="1">
    <citation type="submission" date="2016-03" db="EMBL/GenBank/DDBJ databases">
        <title>Niastella vici sp. nov., isolated from farmland soil.</title>
        <authorList>
            <person name="Chen L."/>
            <person name="Wang D."/>
            <person name="Yang S."/>
            <person name="Wang G."/>
        </authorList>
    </citation>
    <scope>NUCLEOTIDE SEQUENCE [LARGE SCALE GENOMIC DNA]</scope>
    <source>
        <strain evidence="4 5">DJ57</strain>
    </source>
</reference>
<dbReference type="RefSeq" id="WP_081149136.1">
    <property type="nucleotide sequence ID" value="NZ_LVYD01000051.1"/>
</dbReference>
<dbReference type="EMBL" id="LVYD01000051">
    <property type="protein sequence ID" value="OQP62291.1"/>
    <property type="molecule type" value="Genomic_DNA"/>
</dbReference>
<dbReference type="InterPro" id="IPR025665">
    <property type="entry name" value="Beta-barrel_OMP_2"/>
</dbReference>
<dbReference type="InterPro" id="IPR011250">
    <property type="entry name" value="OMP/PagP_B-barrel"/>
</dbReference>
<feature type="domain" description="Outer membrane protein beta-barrel" evidence="3">
    <location>
        <begin position="326"/>
        <end position="483"/>
    </location>
</feature>
<keyword evidence="2" id="KW-0812">Transmembrane</keyword>
<feature type="region of interest" description="Disordered" evidence="1">
    <location>
        <begin position="221"/>
        <end position="323"/>
    </location>
</feature>
<sequence length="519" mass="56221">MYPLHDHDLDRLSREAAEHFEVEPGASGWDHLEKRLDEELPQKKKRRRFLFWLFFITATTGGALTAILTYKPASPLGKNTVGVVTPAQRSAVSQQQPTATASINEAVQPGTATDNSTPAAITPAQTPASPNAVPGNTPNASGYEGSPVTPSLATPEPHTAGANQAADATVLNTTADRNSAQPVAKANKTNKGKPVSKTGADKSPLSLNYATIAPTIKGQNGLHVTNATSNKTGKKKGTTKAGQQQQTGSPVPDNTSTPDRGLTANDQQPTTQPVAVNNEPSTTEAAATPADSAKNNTIVPPAADSAKTPAKENNKKTAPKKDKNVKGFELGLMAGPDASTVKFGPLYKPGYNFGLQVGYRFSNRWSVNTGLIYTKKWYKAQGKDFNYKAPWPIDKAEGNCSMWEIPVNVRYDVSFNTKRRWFVSTGLSTYLMDKENYDMYYTWGGNSYTWPKNSDTNSTYLFSILNLSVGMERSLGKHFSLQAEPYLKVPLQGLGLGSIKMDSYGVYFTLKYKLGLRKK</sequence>
<proteinExistence type="predicted"/>
<keyword evidence="2" id="KW-0472">Membrane</keyword>